<feature type="chain" id="PRO_5036939153" evidence="4">
    <location>
        <begin position="34"/>
        <end position="225"/>
    </location>
</feature>
<dbReference type="SUPFAM" id="SSF49482">
    <property type="entry name" value="Aromatic compound dioxygenase"/>
    <property type="match status" value="1"/>
</dbReference>
<dbReference type="Pfam" id="PF00775">
    <property type="entry name" value="Dioxygenase_C"/>
    <property type="match status" value="1"/>
</dbReference>
<sequence>MRVSDCPLCHRRNFLKTALAGSAAFFTVPGAFAEALMLTAPQTEGPFYPDRLPLDTDNDLLILNASLTPAVGEVTHLTGVVMDLKGQPVRNALVEIWSADNHGIYLHTKADHPENRDKNFQGYGRFLTGTKGEYYFRTIKPGQYPGRTRHIHVAVSLKGKRVLTTQCYPAGEPGQEKDGVIQSIRDPQALKTVIVPFKPLEGSKTGELAARFDIVLGLTPDDGHP</sequence>
<evidence type="ECO:0000256" key="2">
    <source>
        <dbReference type="ARBA" id="ARBA00022964"/>
    </source>
</evidence>
<evidence type="ECO:0000313" key="7">
    <source>
        <dbReference type="Proteomes" id="UP000676169"/>
    </source>
</evidence>
<organism evidence="6 7">
    <name type="scientific">Luteolibacter ambystomatis</name>
    <dbReference type="NCBI Taxonomy" id="2824561"/>
    <lineage>
        <taxon>Bacteria</taxon>
        <taxon>Pseudomonadati</taxon>
        <taxon>Verrucomicrobiota</taxon>
        <taxon>Verrucomicrobiia</taxon>
        <taxon>Verrucomicrobiales</taxon>
        <taxon>Verrucomicrobiaceae</taxon>
        <taxon>Luteolibacter</taxon>
    </lineage>
</organism>
<evidence type="ECO:0000256" key="4">
    <source>
        <dbReference type="SAM" id="SignalP"/>
    </source>
</evidence>
<dbReference type="GO" id="GO:0008199">
    <property type="term" value="F:ferric iron binding"/>
    <property type="evidence" value="ECO:0007669"/>
    <property type="project" value="InterPro"/>
</dbReference>
<accession>A0A975J1V6</accession>
<dbReference type="InterPro" id="IPR039387">
    <property type="entry name" value="3_4-PCD"/>
</dbReference>
<dbReference type="PANTHER" id="PTHR33711:SF9">
    <property type="entry name" value="PROTOCATECHUATE 3,4-DIOXYGENASE ALPHA CHAIN"/>
    <property type="match status" value="1"/>
</dbReference>
<keyword evidence="2 6" id="KW-0223">Dioxygenase</keyword>
<dbReference type="GO" id="GO:0018578">
    <property type="term" value="F:protocatechuate 3,4-dioxygenase activity"/>
    <property type="evidence" value="ECO:0007669"/>
    <property type="project" value="InterPro"/>
</dbReference>
<dbReference type="Gene3D" id="2.60.130.10">
    <property type="entry name" value="Aromatic compound dioxygenase"/>
    <property type="match status" value="1"/>
</dbReference>
<dbReference type="PROSITE" id="PS00083">
    <property type="entry name" value="INTRADIOL_DIOXYGENAS"/>
    <property type="match status" value="1"/>
</dbReference>
<dbReference type="RefSeq" id="WP_211633619.1">
    <property type="nucleotide sequence ID" value="NZ_CP073100.1"/>
</dbReference>
<dbReference type="InterPro" id="IPR015889">
    <property type="entry name" value="Intradiol_dOase_core"/>
</dbReference>
<protein>
    <submittedName>
        <fullName evidence="6">Intradiol ring-cleavage dioxygenase</fullName>
    </submittedName>
</protein>
<feature type="signal peptide" evidence="4">
    <location>
        <begin position="1"/>
        <end position="33"/>
    </location>
</feature>
<dbReference type="InterPro" id="IPR050770">
    <property type="entry name" value="Intradiol_RC_Dioxygenase"/>
</dbReference>
<evidence type="ECO:0000313" key="6">
    <source>
        <dbReference type="EMBL" id="QUE52501.1"/>
    </source>
</evidence>
<proteinExistence type="inferred from homology"/>
<dbReference type="PANTHER" id="PTHR33711">
    <property type="entry name" value="DIOXYGENASE, PUTATIVE (AFU_ORTHOLOGUE AFUA_2G02910)-RELATED"/>
    <property type="match status" value="1"/>
</dbReference>
<dbReference type="InterPro" id="IPR006311">
    <property type="entry name" value="TAT_signal"/>
</dbReference>
<gene>
    <name evidence="6" type="ORF">KBB96_06300</name>
</gene>
<dbReference type="InterPro" id="IPR000627">
    <property type="entry name" value="Intradiol_dOase_C"/>
</dbReference>
<keyword evidence="7" id="KW-1185">Reference proteome</keyword>
<evidence type="ECO:0000259" key="5">
    <source>
        <dbReference type="PROSITE" id="PS00083"/>
    </source>
</evidence>
<reference evidence="6" key="1">
    <citation type="submission" date="2021-04" db="EMBL/GenBank/DDBJ databases">
        <title>Luteolibacter sp. 32A isolated from the skin of an Anderson's salamander (Ambystoma andersonii).</title>
        <authorList>
            <person name="Spergser J."/>
            <person name="Busse H.-J."/>
        </authorList>
    </citation>
    <scope>NUCLEOTIDE SEQUENCE</scope>
    <source>
        <strain evidence="6">32A</strain>
    </source>
</reference>
<comment type="similarity">
    <text evidence="1">Belongs to the intradiol ring-cleavage dioxygenase family.</text>
</comment>
<evidence type="ECO:0000256" key="1">
    <source>
        <dbReference type="ARBA" id="ARBA00007825"/>
    </source>
</evidence>
<name>A0A975J1V6_9BACT</name>
<dbReference type="CDD" id="cd03459">
    <property type="entry name" value="3_4-PCD"/>
    <property type="match status" value="1"/>
</dbReference>
<evidence type="ECO:0000256" key="3">
    <source>
        <dbReference type="ARBA" id="ARBA00023002"/>
    </source>
</evidence>
<keyword evidence="3" id="KW-0560">Oxidoreductase</keyword>
<dbReference type="KEGG" id="lamb:KBB96_06300"/>
<dbReference type="EMBL" id="CP073100">
    <property type="protein sequence ID" value="QUE52501.1"/>
    <property type="molecule type" value="Genomic_DNA"/>
</dbReference>
<dbReference type="AlphaFoldDB" id="A0A975J1V6"/>
<dbReference type="PROSITE" id="PS51318">
    <property type="entry name" value="TAT"/>
    <property type="match status" value="1"/>
</dbReference>
<dbReference type="Proteomes" id="UP000676169">
    <property type="component" value="Chromosome"/>
</dbReference>
<keyword evidence="4" id="KW-0732">Signal</keyword>
<feature type="domain" description="Intradiol ring-cleavage dioxygenases" evidence="5">
    <location>
        <begin position="77"/>
        <end position="105"/>
    </location>
</feature>